<dbReference type="Proteomes" id="UP000198925">
    <property type="component" value="Unassembled WGS sequence"/>
</dbReference>
<name>A0A1G6LJ85_9PROT</name>
<evidence type="ECO:0000259" key="1">
    <source>
        <dbReference type="Pfam" id="PF00144"/>
    </source>
</evidence>
<proteinExistence type="predicted"/>
<dbReference type="Gene3D" id="3.40.710.10">
    <property type="entry name" value="DD-peptidase/beta-lactamase superfamily"/>
    <property type="match status" value="1"/>
</dbReference>
<dbReference type="SUPFAM" id="SSF56601">
    <property type="entry name" value="beta-lactamase/transpeptidase-like"/>
    <property type="match status" value="1"/>
</dbReference>
<dbReference type="RefSeq" id="WP_090660824.1">
    <property type="nucleotide sequence ID" value="NZ_FMZX01000001.1"/>
</dbReference>
<keyword evidence="3" id="KW-1185">Reference proteome</keyword>
<dbReference type="PANTHER" id="PTHR43283:SF3">
    <property type="entry name" value="BETA-LACTAMASE FAMILY PROTEIN (AFU_ORTHOLOGUE AFUA_5G07500)"/>
    <property type="match status" value="1"/>
</dbReference>
<dbReference type="InterPro" id="IPR012338">
    <property type="entry name" value="Beta-lactam/transpept-like"/>
</dbReference>
<dbReference type="PANTHER" id="PTHR43283">
    <property type="entry name" value="BETA-LACTAMASE-RELATED"/>
    <property type="match status" value="1"/>
</dbReference>
<dbReference type="InterPro" id="IPR001466">
    <property type="entry name" value="Beta-lactam-related"/>
</dbReference>
<evidence type="ECO:0000313" key="2">
    <source>
        <dbReference type="EMBL" id="SDC43234.1"/>
    </source>
</evidence>
<dbReference type="Pfam" id="PF00144">
    <property type="entry name" value="Beta-lactamase"/>
    <property type="match status" value="1"/>
</dbReference>
<dbReference type="InterPro" id="IPR050789">
    <property type="entry name" value="Diverse_Enzym_Activities"/>
</dbReference>
<dbReference type="STRING" id="938405.SAMN02927895_01786"/>
<accession>A0A1G6LJ85</accession>
<reference evidence="2 3" key="1">
    <citation type="submission" date="2016-10" db="EMBL/GenBank/DDBJ databases">
        <authorList>
            <person name="de Groot N.N."/>
        </authorList>
    </citation>
    <scope>NUCLEOTIDE SEQUENCE [LARGE SCALE GENOMIC DNA]</scope>
    <source>
        <strain evidence="2 3">CPCC 100156</strain>
    </source>
</reference>
<dbReference type="AlphaFoldDB" id="A0A1G6LJ85"/>
<evidence type="ECO:0000313" key="3">
    <source>
        <dbReference type="Proteomes" id="UP000198925"/>
    </source>
</evidence>
<dbReference type="EMBL" id="FMZX01000001">
    <property type="protein sequence ID" value="SDC43234.1"/>
    <property type="molecule type" value="Genomic_DNA"/>
</dbReference>
<organism evidence="2 3">
    <name type="scientific">Belnapia rosea</name>
    <dbReference type="NCBI Taxonomy" id="938405"/>
    <lineage>
        <taxon>Bacteria</taxon>
        <taxon>Pseudomonadati</taxon>
        <taxon>Pseudomonadota</taxon>
        <taxon>Alphaproteobacteria</taxon>
        <taxon>Acetobacterales</taxon>
        <taxon>Roseomonadaceae</taxon>
        <taxon>Belnapia</taxon>
    </lineage>
</organism>
<sequence length="386" mass="40233">MQGIDALLRAAVGSGAVAGVAAVAGQAGGTLYEGAAGLRAAGGSTPMTPDTVGWIASMTKALTSVAALQLVEEGRLALDAPIGTILPELAAPQVLEGFTTAGEPILRPARGAITLRQLLTHTGGFAYETWHADLGRYAKLAGLPRVGTCQRKALALPLVADPGTAWNYGIGIDWAGLVVEAVTGQSLGSVIRDRITGPLGMEDTHFRLGAAQRSRLSAMHVRGADGRLSPITFEVPQEPEFEMGGGGLYGTAPDYLRFCRMVLNGGTLDGARILAPETVEALGRNQMGDLLVGPMTSVVPGASHHAEFFPGQPKRWSLAFMLNEEAHPEGGRAAGSMAWAGLANSYYWIDPVHDRAGVLLTQSLPFADPQALALFAAFERAVYAAG</sequence>
<protein>
    <submittedName>
        <fullName evidence="2">CubicO group peptidase, beta-lactamase class C family</fullName>
    </submittedName>
</protein>
<gene>
    <name evidence="2" type="ORF">SAMN04487779_1001914</name>
</gene>
<feature type="domain" description="Beta-lactamase-related" evidence="1">
    <location>
        <begin position="4"/>
        <end position="371"/>
    </location>
</feature>